<accession>A0A927MT06</accession>
<dbReference type="RefSeq" id="WP_192600477.1">
    <property type="nucleotide sequence ID" value="NZ_JADBEL010000039.1"/>
</dbReference>
<keyword evidence="2" id="KW-1185">Reference proteome</keyword>
<proteinExistence type="predicted"/>
<protein>
    <submittedName>
        <fullName evidence="1">Uncharacterized protein</fullName>
    </submittedName>
</protein>
<comment type="caution">
    <text evidence="1">The sequence shown here is derived from an EMBL/GenBank/DDBJ whole genome shotgun (WGS) entry which is preliminary data.</text>
</comment>
<sequence>MITMIKIEDAHLYFGGKDLYPTFDSRKLFIQRIEKLIKAGVVIGKNEEVELQSLRKRLSYEAFILQNYLSFPEMREKIKFSYSNSTYPFKKFLESKGTDSPFEYVFVEYPINSIKLFISKHSIDRFISNYISLDEMISRCSQLENKQYKNNICFKLKINSFQLGMKRYFKRSDFEKILKHLESMEVNSDHYYSLDEFKQILSVTLSKHYLQIEEEYSLITKRDAYQRKYYIREVVDSLKIRQDALKEKYMSLAEIKEIALNKGYFNSINSFNSTQCKVKGEPIDSLLRPLFKDKRIMYSREAVNTWFEKIRIKRVLSTVSMESDFDTFKYRLEVSGINLNELGPFTSENWLQFVSSRLNRSKSSVYSKQKYINSYVNETEHLINLVSSTKKLEIYSVTSNDINILFNQIPLNNAMIIYQFAKKVYYKLKNQKLETFDLKRVTNPYNITINPKDKSIYEYKKYKKLYNYAQDISLHKERAILDTLNIISGKGSKRTLKYYASSWLYILLHLNNAWRHSDAVSFPQVNLSGTQIIDLDWMLRNELSDEDTDYIINQVYRAEFIISKTQVKNYFFCSKELKKPFATAIAICQLRTNAISPFHESLIDFSTKGQQFTETRSRRFFELFGEEQFLFSSRKMNRSLMSYVYVILSKTQKGTAGLKTIQKMRGHLKQETTNFYVDIPEEDLNFLSKQLFARESFGFVYDTFLDVLQGVEIDREKRTTEIQCIQNYFGDIHKIEEISSFLNVIHTDRKTVLDRILSMGFDEALEFLNKIETGQLPSKKENIQCMFAESGCVKTGQGVDCFDCAFSIPNYYALSSLGASLQDRLNRYLESQKLEIEKPFYEQRKRARLFYIQLELFAQAIQRFGFDVYEFITDPRAEFIEKQKNIGSLKELYRFQQ</sequence>
<gene>
    <name evidence="1" type="ORF">H4683_003995</name>
</gene>
<reference evidence="1" key="1">
    <citation type="submission" date="2020-10" db="EMBL/GenBank/DDBJ databases">
        <title>Genomic Encyclopedia of Type Strains, Phase IV (KMG-IV): sequencing the most valuable type-strain genomes for metagenomic binning, comparative biology and taxonomic classification.</title>
        <authorList>
            <person name="Goeker M."/>
        </authorList>
    </citation>
    <scope>NUCLEOTIDE SEQUENCE</scope>
    <source>
        <strain evidence="1">DSM 13886</strain>
    </source>
</reference>
<dbReference type="AlphaFoldDB" id="A0A927MT06"/>
<dbReference type="Proteomes" id="UP000658225">
    <property type="component" value="Unassembled WGS sequence"/>
</dbReference>
<name>A0A927MT06_9BACL</name>
<organism evidence="1 2">
    <name type="scientific">Sporosarcina limicola</name>
    <dbReference type="NCBI Taxonomy" id="34101"/>
    <lineage>
        <taxon>Bacteria</taxon>
        <taxon>Bacillati</taxon>
        <taxon>Bacillota</taxon>
        <taxon>Bacilli</taxon>
        <taxon>Bacillales</taxon>
        <taxon>Caryophanaceae</taxon>
        <taxon>Sporosarcina</taxon>
    </lineage>
</organism>
<evidence type="ECO:0000313" key="1">
    <source>
        <dbReference type="EMBL" id="MBE1556869.1"/>
    </source>
</evidence>
<dbReference type="EMBL" id="JADBEL010000039">
    <property type="protein sequence ID" value="MBE1556869.1"/>
    <property type="molecule type" value="Genomic_DNA"/>
</dbReference>
<evidence type="ECO:0000313" key="2">
    <source>
        <dbReference type="Proteomes" id="UP000658225"/>
    </source>
</evidence>